<gene>
    <name evidence="2" type="ORF">GCM10009745_24240</name>
</gene>
<dbReference type="PROSITE" id="PS50007">
    <property type="entry name" value="PIPLC_X_DOMAIN"/>
    <property type="match status" value="1"/>
</dbReference>
<comment type="caution">
    <text evidence="2">The sequence shown here is derived from an EMBL/GenBank/DDBJ whole genome shotgun (WGS) entry which is preliminary data.</text>
</comment>
<dbReference type="PANTHER" id="PTHR46211">
    <property type="entry name" value="GLYCEROPHOSPHORYL DIESTER PHOSPHODIESTERASE"/>
    <property type="match status" value="1"/>
</dbReference>
<name>A0ABP4SYX7_9ACTN</name>
<dbReference type="InterPro" id="IPR017946">
    <property type="entry name" value="PLC-like_Pdiesterase_TIM-brl"/>
</dbReference>
<dbReference type="PANTHER" id="PTHR46211:SF1">
    <property type="entry name" value="GLYCEROPHOSPHODIESTER PHOSPHODIESTERASE, CYTOPLASMIC"/>
    <property type="match status" value="1"/>
</dbReference>
<keyword evidence="3" id="KW-1185">Reference proteome</keyword>
<proteinExistence type="predicted"/>
<protein>
    <submittedName>
        <fullName evidence="2">Glycerophosphodiester phosphodiesterase family protein</fullName>
    </submittedName>
</protein>
<organism evidence="2 3">
    <name type="scientific">Kribbella yunnanensis</name>
    <dbReference type="NCBI Taxonomy" id="190194"/>
    <lineage>
        <taxon>Bacteria</taxon>
        <taxon>Bacillati</taxon>
        <taxon>Actinomycetota</taxon>
        <taxon>Actinomycetes</taxon>
        <taxon>Propionibacteriales</taxon>
        <taxon>Kribbellaceae</taxon>
        <taxon>Kribbella</taxon>
    </lineage>
</organism>
<dbReference type="EMBL" id="BAAANF010000008">
    <property type="protein sequence ID" value="GAA1679504.1"/>
    <property type="molecule type" value="Genomic_DNA"/>
</dbReference>
<dbReference type="SUPFAM" id="SSF51695">
    <property type="entry name" value="PLC-like phosphodiesterases"/>
    <property type="match status" value="1"/>
</dbReference>
<dbReference type="PROSITE" id="PS51704">
    <property type="entry name" value="GP_PDE"/>
    <property type="match status" value="1"/>
</dbReference>
<evidence type="ECO:0000259" key="1">
    <source>
        <dbReference type="PROSITE" id="PS51704"/>
    </source>
</evidence>
<dbReference type="Proteomes" id="UP001500280">
    <property type="component" value="Unassembled WGS sequence"/>
</dbReference>
<accession>A0ABP4SYX7</accession>
<dbReference type="InterPro" id="IPR030395">
    <property type="entry name" value="GP_PDE_dom"/>
</dbReference>
<dbReference type="Pfam" id="PF03009">
    <property type="entry name" value="GDPD"/>
    <property type="match status" value="1"/>
</dbReference>
<feature type="domain" description="GP-PDE" evidence="1">
    <location>
        <begin position="1"/>
        <end position="244"/>
    </location>
</feature>
<sequence length="245" mass="26302">MIITGHRGALGTEPENTLRSFRRAVAEGCGELELDLRVTADGQLVVLHDATVDRTTNGTGEVATMTYAEVRRLDAGRGQRVPTWDEVVSAVDRHQAEMDVVTNRPEIGRYHRPVRFQAEVKAPAAVPLLADSLRADPDLAARTLVTSFHPEILLAVRRAFPGVTTGRIFGRTTPDVLALTREAEASWALCGITGLTSAFVGELHAAGLSVTAWPVPDTATLAQAVELGVDGITTDNPHLLTRSNV</sequence>
<dbReference type="RefSeq" id="WP_344149573.1">
    <property type="nucleotide sequence ID" value="NZ_BAAANF010000008.1"/>
</dbReference>
<evidence type="ECO:0000313" key="2">
    <source>
        <dbReference type="EMBL" id="GAA1679504.1"/>
    </source>
</evidence>
<evidence type="ECO:0000313" key="3">
    <source>
        <dbReference type="Proteomes" id="UP001500280"/>
    </source>
</evidence>
<reference evidence="3" key="1">
    <citation type="journal article" date="2019" name="Int. J. Syst. Evol. Microbiol.">
        <title>The Global Catalogue of Microorganisms (GCM) 10K type strain sequencing project: providing services to taxonomists for standard genome sequencing and annotation.</title>
        <authorList>
            <consortium name="The Broad Institute Genomics Platform"/>
            <consortium name="The Broad Institute Genome Sequencing Center for Infectious Disease"/>
            <person name="Wu L."/>
            <person name="Ma J."/>
        </authorList>
    </citation>
    <scope>NUCLEOTIDE SEQUENCE [LARGE SCALE GENOMIC DNA]</scope>
    <source>
        <strain evidence="3">JCM 14307</strain>
    </source>
</reference>
<dbReference type="Gene3D" id="3.20.20.190">
    <property type="entry name" value="Phosphatidylinositol (PI) phosphodiesterase"/>
    <property type="match status" value="1"/>
</dbReference>